<dbReference type="AlphaFoldDB" id="A0A9P0H7N7"/>
<evidence type="ECO:0008006" key="4">
    <source>
        <dbReference type="Google" id="ProtNLM"/>
    </source>
</evidence>
<feature type="transmembrane region" description="Helical" evidence="1">
    <location>
        <begin position="273"/>
        <end position="291"/>
    </location>
</feature>
<keyword evidence="1" id="KW-1133">Transmembrane helix</keyword>
<feature type="transmembrane region" description="Helical" evidence="1">
    <location>
        <begin position="230"/>
        <end position="252"/>
    </location>
</feature>
<name>A0A9P0H7N7_NEZVI</name>
<feature type="transmembrane region" description="Helical" evidence="1">
    <location>
        <begin position="73"/>
        <end position="96"/>
    </location>
</feature>
<organism evidence="2 3">
    <name type="scientific">Nezara viridula</name>
    <name type="common">Southern green stink bug</name>
    <name type="synonym">Cimex viridulus</name>
    <dbReference type="NCBI Taxonomy" id="85310"/>
    <lineage>
        <taxon>Eukaryota</taxon>
        <taxon>Metazoa</taxon>
        <taxon>Ecdysozoa</taxon>
        <taxon>Arthropoda</taxon>
        <taxon>Hexapoda</taxon>
        <taxon>Insecta</taxon>
        <taxon>Pterygota</taxon>
        <taxon>Neoptera</taxon>
        <taxon>Paraneoptera</taxon>
        <taxon>Hemiptera</taxon>
        <taxon>Heteroptera</taxon>
        <taxon>Panheteroptera</taxon>
        <taxon>Pentatomomorpha</taxon>
        <taxon>Pentatomoidea</taxon>
        <taxon>Pentatomidae</taxon>
        <taxon>Pentatominae</taxon>
        <taxon>Nezara</taxon>
    </lineage>
</organism>
<evidence type="ECO:0000256" key="1">
    <source>
        <dbReference type="SAM" id="Phobius"/>
    </source>
</evidence>
<reference evidence="2" key="1">
    <citation type="submission" date="2022-01" db="EMBL/GenBank/DDBJ databases">
        <authorList>
            <person name="King R."/>
        </authorList>
    </citation>
    <scope>NUCLEOTIDE SEQUENCE</scope>
</reference>
<sequence length="360" mass="41331">MPPATLNDVFKEVEKFTRFQRIIGMSALIYSDNELQISRKWLIISLISISFNLVIFFYTLYSIRASLTVISNWYCYLKIAYSTVLTGGFVVCWIRSTSNLELLNTSLFRMRGVDLQMNSFGRKLPPTKTSWVTVLIYGLLTGAYFLKVSAMPTFIECVKLLILYSPNILIISFEDNIDRIDSLILIRFQAIKQHLVECFRMEAMEAVPFLEKLVICHHQLSSCSEDIDDYFSVQVISVLGVFFFASFCDLYAISIMYRDEALTYKEVLVVEKVIWIIVMFIIISRVCHQFSAITTEPVLKLHIAMNREVVFTAYGFFKLDYSLLHSSGTLCLLTTEDTNLKDPQRSMTAPLAVLLSKHSL</sequence>
<dbReference type="Proteomes" id="UP001152798">
    <property type="component" value="Chromosome 3"/>
</dbReference>
<gene>
    <name evidence="2" type="ORF">NEZAVI_LOCUS6818</name>
</gene>
<proteinExistence type="predicted"/>
<keyword evidence="1" id="KW-0812">Transmembrane</keyword>
<feature type="transmembrane region" description="Helical" evidence="1">
    <location>
        <begin position="129"/>
        <end position="146"/>
    </location>
</feature>
<dbReference type="EMBL" id="OV725079">
    <property type="protein sequence ID" value="CAH1396846.1"/>
    <property type="molecule type" value="Genomic_DNA"/>
</dbReference>
<dbReference type="OrthoDB" id="10447178at2759"/>
<evidence type="ECO:0000313" key="2">
    <source>
        <dbReference type="EMBL" id="CAH1396846.1"/>
    </source>
</evidence>
<protein>
    <recommendedName>
        <fullName evidence="4">Gustatory receptor</fullName>
    </recommendedName>
</protein>
<evidence type="ECO:0000313" key="3">
    <source>
        <dbReference type="Proteomes" id="UP001152798"/>
    </source>
</evidence>
<feature type="transmembrane region" description="Helical" evidence="1">
    <location>
        <begin position="41"/>
        <end position="61"/>
    </location>
</feature>
<keyword evidence="1" id="KW-0472">Membrane</keyword>
<accession>A0A9P0H7N7</accession>
<keyword evidence="3" id="KW-1185">Reference proteome</keyword>